<dbReference type="InterPro" id="IPR013762">
    <property type="entry name" value="Integrase-like_cat_sf"/>
</dbReference>
<sequence length="149" mass="16185">MEYAENARAPIRAFPAALADELSALMTAKDRDALVFTDQRGGVLRNSNWRTRVFEPAVERCKTTDGSFPSITPHDLRHTAASLAISAGANVKAVQRMLGHAKASMTLDVYADLFDEDLDAVAVGLDEAIRAAADQLRTEQSKKQKAAKI</sequence>
<accession>A0ABY3UV58</accession>
<name>A0ABY3UV58_MYCLN</name>
<dbReference type="PANTHER" id="PTHR30349:SF64">
    <property type="entry name" value="PROPHAGE INTEGRASE INTD-RELATED"/>
    <property type="match status" value="1"/>
</dbReference>
<dbReference type="EMBL" id="CP092423">
    <property type="protein sequence ID" value="ULP41579.1"/>
    <property type="molecule type" value="Genomic_DNA"/>
</dbReference>
<dbReference type="PROSITE" id="PS51898">
    <property type="entry name" value="TYR_RECOMBINASE"/>
    <property type="match status" value="1"/>
</dbReference>
<dbReference type="PANTHER" id="PTHR30349">
    <property type="entry name" value="PHAGE INTEGRASE-RELATED"/>
    <property type="match status" value="1"/>
</dbReference>
<dbReference type="RefSeq" id="WP_239721018.1">
    <property type="nucleotide sequence ID" value="NZ_CP092423.2"/>
</dbReference>
<evidence type="ECO:0000256" key="1">
    <source>
        <dbReference type="ARBA" id="ARBA00023172"/>
    </source>
</evidence>
<evidence type="ECO:0000259" key="2">
    <source>
        <dbReference type="PROSITE" id="PS51898"/>
    </source>
</evidence>
<dbReference type="InterPro" id="IPR011010">
    <property type="entry name" value="DNA_brk_join_enz"/>
</dbReference>
<gene>
    <name evidence="3" type="ORF">MJO58_22430</name>
</gene>
<dbReference type="Gene3D" id="1.10.443.10">
    <property type="entry name" value="Intergrase catalytic core"/>
    <property type="match status" value="1"/>
</dbReference>
<keyword evidence="1" id="KW-0233">DNA recombination</keyword>
<organism evidence="3 4">
    <name type="scientific">Mycobacterium lentiflavum</name>
    <dbReference type="NCBI Taxonomy" id="141349"/>
    <lineage>
        <taxon>Bacteria</taxon>
        <taxon>Bacillati</taxon>
        <taxon>Actinomycetota</taxon>
        <taxon>Actinomycetes</taxon>
        <taxon>Mycobacteriales</taxon>
        <taxon>Mycobacteriaceae</taxon>
        <taxon>Mycobacterium</taxon>
        <taxon>Mycobacterium simiae complex</taxon>
    </lineage>
</organism>
<proteinExistence type="predicted"/>
<evidence type="ECO:0000313" key="4">
    <source>
        <dbReference type="Proteomes" id="UP001055171"/>
    </source>
</evidence>
<keyword evidence="4" id="KW-1185">Reference proteome</keyword>
<dbReference type="Proteomes" id="UP001055171">
    <property type="component" value="Chromosome"/>
</dbReference>
<protein>
    <submittedName>
        <fullName evidence="3">Tyrosine-type recombinase/integrase</fullName>
    </submittedName>
</protein>
<dbReference type="Pfam" id="PF00589">
    <property type="entry name" value="Phage_integrase"/>
    <property type="match status" value="1"/>
</dbReference>
<dbReference type="InterPro" id="IPR002104">
    <property type="entry name" value="Integrase_catalytic"/>
</dbReference>
<feature type="domain" description="Tyr recombinase" evidence="2">
    <location>
        <begin position="1"/>
        <end position="123"/>
    </location>
</feature>
<dbReference type="SUPFAM" id="SSF56349">
    <property type="entry name" value="DNA breaking-rejoining enzymes"/>
    <property type="match status" value="1"/>
</dbReference>
<reference evidence="3" key="1">
    <citation type="submission" date="2022-08" db="EMBL/GenBank/DDBJ databases">
        <title>Complete genome sequence of 14 non-tuberculosis mycobacteria type-strains.</title>
        <authorList>
            <person name="Igarashi Y."/>
            <person name="Osugi A."/>
            <person name="Mitarai S."/>
        </authorList>
    </citation>
    <scope>NUCLEOTIDE SEQUENCE</scope>
    <source>
        <strain evidence="3">ATCC 51985</strain>
    </source>
</reference>
<evidence type="ECO:0000313" key="3">
    <source>
        <dbReference type="EMBL" id="ULP41579.1"/>
    </source>
</evidence>
<dbReference type="InterPro" id="IPR050090">
    <property type="entry name" value="Tyrosine_recombinase_XerCD"/>
</dbReference>